<name>A0ABS6H6L1_9PROT</name>
<evidence type="ECO:0000256" key="1">
    <source>
        <dbReference type="SAM" id="SignalP"/>
    </source>
</evidence>
<dbReference type="Proteomes" id="UP000689967">
    <property type="component" value="Unassembled WGS sequence"/>
</dbReference>
<dbReference type="RefSeq" id="WP_216873662.1">
    <property type="nucleotide sequence ID" value="NZ_JAERQM010000001.1"/>
</dbReference>
<feature type="signal peptide" evidence="1">
    <location>
        <begin position="1"/>
        <end position="22"/>
    </location>
</feature>
<evidence type="ECO:0000313" key="3">
    <source>
        <dbReference type="Proteomes" id="UP000689967"/>
    </source>
</evidence>
<organism evidence="2 3">
    <name type="scientific">Falsiroseomonas oleicola</name>
    <dbReference type="NCBI Taxonomy" id="2801474"/>
    <lineage>
        <taxon>Bacteria</taxon>
        <taxon>Pseudomonadati</taxon>
        <taxon>Pseudomonadota</taxon>
        <taxon>Alphaproteobacteria</taxon>
        <taxon>Acetobacterales</taxon>
        <taxon>Roseomonadaceae</taxon>
        <taxon>Falsiroseomonas</taxon>
    </lineage>
</organism>
<reference evidence="2 3" key="1">
    <citation type="submission" date="2021-01" db="EMBL/GenBank/DDBJ databases">
        <title>Roseomonas sp. nov, a bacterium isolated from an oil production mixture in Yumen Oilfield.</title>
        <authorList>
            <person name="Wu D."/>
        </authorList>
    </citation>
    <scope>NUCLEOTIDE SEQUENCE [LARGE SCALE GENOMIC DNA]</scope>
    <source>
        <strain evidence="2 3">ROY-5-3</strain>
    </source>
</reference>
<gene>
    <name evidence="2" type="ORF">JJQ90_06750</name>
</gene>
<comment type="caution">
    <text evidence="2">The sequence shown here is derived from an EMBL/GenBank/DDBJ whole genome shotgun (WGS) entry which is preliminary data.</text>
</comment>
<keyword evidence="1" id="KW-0732">Signal</keyword>
<feature type="chain" id="PRO_5046739513" evidence="1">
    <location>
        <begin position="23"/>
        <end position="187"/>
    </location>
</feature>
<evidence type="ECO:0000313" key="2">
    <source>
        <dbReference type="EMBL" id="MBU8543398.1"/>
    </source>
</evidence>
<protein>
    <submittedName>
        <fullName evidence="2">Uncharacterized protein</fullName>
    </submittedName>
</protein>
<sequence length="187" mass="19323">MRRMILAATAAAWLLAPAALRADEIGDAITEAGRAYAAGDLAAARTALGEASQLLQQRAADGLVLALPAAPAGWTAEDAESQAAATIFGGMTQASRSYRNGSDQTVRVEIAADNPMIAQVAMILGNPAMAGAMGRLVRIGPHRGVQGQDGNITMLLKNRYLVQIGGDAPLEAKMAFARAVDATKLPD</sequence>
<dbReference type="EMBL" id="JAERQM010000001">
    <property type="protein sequence ID" value="MBU8543398.1"/>
    <property type="molecule type" value="Genomic_DNA"/>
</dbReference>
<proteinExistence type="predicted"/>
<accession>A0ABS6H6L1</accession>
<keyword evidence="3" id="KW-1185">Reference proteome</keyword>